<dbReference type="VEuPathDB" id="FungiDB:CCM_07668"/>
<reference evidence="1 2" key="1">
    <citation type="journal article" date="2017" name="BMC Genomics">
        <title>Chromosome level assembly and secondary metabolite potential of the parasitic fungus Cordyceps militaris.</title>
        <authorList>
            <person name="Kramer G.J."/>
            <person name="Nodwell J.R."/>
        </authorList>
    </citation>
    <scope>NUCLEOTIDE SEQUENCE [LARGE SCALE GENOMIC DNA]</scope>
    <source>
        <strain evidence="1 2">ATCC 34164</strain>
    </source>
</reference>
<evidence type="ECO:0000313" key="1">
    <source>
        <dbReference type="EMBL" id="ATY63365.1"/>
    </source>
</evidence>
<dbReference type="OrthoDB" id="4114509at2759"/>
<proteinExistence type="predicted"/>
<accession>A0A2H4SJT3</accession>
<organism evidence="1 2">
    <name type="scientific">Cordyceps militaris</name>
    <name type="common">Caterpillar fungus</name>
    <name type="synonym">Clavaria militaris</name>
    <dbReference type="NCBI Taxonomy" id="73501"/>
    <lineage>
        <taxon>Eukaryota</taxon>
        <taxon>Fungi</taxon>
        <taxon>Dikarya</taxon>
        <taxon>Ascomycota</taxon>
        <taxon>Pezizomycotina</taxon>
        <taxon>Sordariomycetes</taxon>
        <taxon>Hypocreomycetidae</taxon>
        <taxon>Hypocreales</taxon>
        <taxon>Cordycipitaceae</taxon>
        <taxon>Cordyceps</taxon>
    </lineage>
</organism>
<dbReference type="Gene3D" id="3.50.50.60">
    <property type="entry name" value="FAD/NAD(P)-binding domain"/>
    <property type="match status" value="1"/>
</dbReference>
<dbReference type="VEuPathDB" id="FungiDB:A9K55_007355"/>
<dbReference type="InterPro" id="IPR036188">
    <property type="entry name" value="FAD/NAD-bd_sf"/>
</dbReference>
<dbReference type="EMBL" id="CP023324">
    <property type="protein sequence ID" value="ATY63365.1"/>
    <property type="molecule type" value="Genomic_DNA"/>
</dbReference>
<dbReference type="Proteomes" id="UP000323067">
    <property type="component" value="Chromosome vii"/>
</dbReference>
<dbReference type="AlphaFoldDB" id="A0A2H4SJT3"/>
<name>A0A2H4SJT3_CORMI</name>
<sequence length="481" mass="53234">MAETVDVDYLIIGAGAMGLAFADTMLSDSQATLAIVDRYHSPGGHWTTAYPFVRLHQPSAFYGVNSMVLGSDAVDQHGTNKGLYELATSQEVLAYYSQLMYQRFLPSGRVRYYPKCEYTGDGAFRSVLTGATYRVGDKSKIVDATYMKVTVPSMAPPKYEVAAGVELVTPNQLANLKEGRSSFTVVGSGKTGIDTCLWLLTNGVPQEKITWIMPRDAWMRDRESLQPGDLFSARRAETLKTMQQAAVTCQSVDDYLDQMEKGGEAIRLSSDIRPEMYRCATVSRVELDELHAIQNIVRQGRVVSISPNEVTLQKGSYKPLPDTLYVDCSTDGLAKLPPVPVFQGRTLRLQPVRPCQQVFSAAFIAHVEGAYQDEVLKNELCRPVPHPNVPADWLATSILYFRARALWNGHPETRAWLVKSRLNLEIQFLPADKALRDALLASAASPEKIAQGKQVLHRLYGILDTLPEEERAAAKALIGDL</sequence>
<dbReference type="SUPFAM" id="SSF51905">
    <property type="entry name" value="FAD/NAD(P)-binding domain"/>
    <property type="match status" value="1"/>
</dbReference>
<evidence type="ECO:0000313" key="2">
    <source>
        <dbReference type="Proteomes" id="UP000323067"/>
    </source>
</evidence>
<protein>
    <submittedName>
        <fullName evidence="1">NAD(P)-binding domain</fullName>
    </submittedName>
</protein>
<gene>
    <name evidence="1" type="ORF">A9K55_007355</name>
</gene>